<name>A0ABR6G6I4_9HYPH</name>
<evidence type="ECO:0008006" key="3">
    <source>
        <dbReference type="Google" id="ProtNLM"/>
    </source>
</evidence>
<accession>A0ABR6G6I4</accession>
<gene>
    <name evidence="1" type="ORF">FHS25_002328</name>
</gene>
<evidence type="ECO:0000313" key="2">
    <source>
        <dbReference type="Proteomes" id="UP000542811"/>
    </source>
</evidence>
<dbReference type="EMBL" id="JACHXX010000002">
    <property type="protein sequence ID" value="MBB3161879.1"/>
    <property type="molecule type" value="Genomic_DNA"/>
</dbReference>
<keyword evidence="2" id="KW-1185">Reference proteome</keyword>
<dbReference type="Proteomes" id="UP000542811">
    <property type="component" value="Unassembled WGS sequence"/>
</dbReference>
<protein>
    <recommendedName>
        <fullName evidence="3">Lipoprotein</fullName>
    </recommendedName>
</protein>
<organism evidence="1 2">
    <name type="scientific">Rhizobium laguerreae</name>
    <dbReference type="NCBI Taxonomy" id="1076926"/>
    <lineage>
        <taxon>Bacteria</taxon>
        <taxon>Pseudomonadati</taxon>
        <taxon>Pseudomonadota</taxon>
        <taxon>Alphaproteobacteria</taxon>
        <taxon>Hyphomicrobiales</taxon>
        <taxon>Rhizobiaceae</taxon>
        <taxon>Rhizobium/Agrobacterium group</taxon>
        <taxon>Rhizobium</taxon>
    </lineage>
</organism>
<proteinExistence type="predicted"/>
<evidence type="ECO:0000313" key="1">
    <source>
        <dbReference type="EMBL" id="MBB3161879.1"/>
    </source>
</evidence>
<sequence>MPAYGNRVRGQPLMSNKIGRKGRFFRVSKIGILVVPLLGLAACSGEEVVMPPDPPGISRSEEYSFGSATQAQDWRATRKVLGQLEGRFGEKSMRILARNLASTTDPQTIKAYYAERLVHQAGWAEMPVSTFADKAWAFALVSPNGKHVLAVEALDASESAGGIVPLNILTNLDEDKGARR</sequence>
<comment type="caution">
    <text evidence="1">The sequence shown here is derived from an EMBL/GenBank/DDBJ whole genome shotgun (WGS) entry which is preliminary data.</text>
</comment>
<reference evidence="1 2" key="1">
    <citation type="submission" date="2020-08" db="EMBL/GenBank/DDBJ databases">
        <title>Genomic Encyclopedia of Type Strains, Phase III (KMG-III): the genomes of soil and plant-associated and newly described type strains.</title>
        <authorList>
            <person name="Whitman W."/>
        </authorList>
    </citation>
    <scope>NUCLEOTIDE SEQUENCE [LARGE SCALE GENOMIC DNA]</scope>
    <source>
        <strain evidence="1 2">CECT 8280</strain>
    </source>
</reference>